<feature type="domain" description="DUF6604" evidence="2">
    <location>
        <begin position="7"/>
        <end position="256"/>
    </location>
</feature>
<feature type="region of interest" description="Disordered" evidence="1">
    <location>
        <begin position="31"/>
        <end position="53"/>
    </location>
</feature>
<dbReference type="PANTHER" id="PTHR38795">
    <property type="entry name" value="DUF6604 DOMAIN-CONTAINING PROTEIN"/>
    <property type="match status" value="1"/>
</dbReference>
<feature type="region of interest" description="Disordered" evidence="1">
    <location>
        <begin position="162"/>
        <end position="188"/>
    </location>
</feature>
<dbReference type="Pfam" id="PF20253">
    <property type="entry name" value="DUF6604"/>
    <property type="match status" value="1"/>
</dbReference>
<dbReference type="AlphaFoldDB" id="A0A6A5YP86"/>
<name>A0A6A5YP86_9PLEO</name>
<dbReference type="Proteomes" id="UP000799770">
    <property type="component" value="Unassembled WGS sequence"/>
</dbReference>
<evidence type="ECO:0000259" key="2">
    <source>
        <dbReference type="Pfam" id="PF20253"/>
    </source>
</evidence>
<keyword evidence="4" id="KW-1185">Reference proteome</keyword>
<dbReference type="InterPro" id="IPR046539">
    <property type="entry name" value="DUF6604"/>
</dbReference>
<dbReference type="OrthoDB" id="5238236at2759"/>
<reference evidence="3" key="1">
    <citation type="journal article" date="2020" name="Stud. Mycol.">
        <title>101 Dothideomycetes genomes: a test case for predicting lifestyles and emergence of pathogens.</title>
        <authorList>
            <person name="Haridas S."/>
            <person name="Albert R."/>
            <person name="Binder M."/>
            <person name="Bloem J."/>
            <person name="Labutti K."/>
            <person name="Salamov A."/>
            <person name="Andreopoulos B."/>
            <person name="Baker S."/>
            <person name="Barry K."/>
            <person name="Bills G."/>
            <person name="Bluhm B."/>
            <person name="Cannon C."/>
            <person name="Castanera R."/>
            <person name="Culley D."/>
            <person name="Daum C."/>
            <person name="Ezra D."/>
            <person name="Gonzalez J."/>
            <person name="Henrissat B."/>
            <person name="Kuo A."/>
            <person name="Liang C."/>
            <person name="Lipzen A."/>
            <person name="Lutzoni F."/>
            <person name="Magnuson J."/>
            <person name="Mondo S."/>
            <person name="Nolan M."/>
            <person name="Ohm R."/>
            <person name="Pangilinan J."/>
            <person name="Park H.-J."/>
            <person name="Ramirez L."/>
            <person name="Alfaro M."/>
            <person name="Sun H."/>
            <person name="Tritt A."/>
            <person name="Yoshinaga Y."/>
            <person name="Zwiers L.-H."/>
            <person name="Turgeon B."/>
            <person name="Goodwin S."/>
            <person name="Spatafora J."/>
            <person name="Crous P."/>
            <person name="Grigoriev I."/>
        </authorList>
    </citation>
    <scope>NUCLEOTIDE SEQUENCE</scope>
    <source>
        <strain evidence="3">CBS 627.86</strain>
    </source>
</reference>
<dbReference type="EMBL" id="ML977350">
    <property type="protein sequence ID" value="KAF2108008.1"/>
    <property type="molecule type" value="Genomic_DNA"/>
</dbReference>
<feature type="compositionally biased region" description="Low complexity" evidence="1">
    <location>
        <begin position="174"/>
        <end position="184"/>
    </location>
</feature>
<proteinExistence type="predicted"/>
<sequence length="821" mass="92198">MAVYKGLKSDTDVFTSWTVSMAQALGHDLNSVPRQKGSARTGAKGVAGSSKRASKVSSKDLRAHAAYIANNKAKITMPMDIFRAVKRAIASRKYQTKKYELEEEAESEDTVGHKNFTKVLEEVCAVLSTRVDFKLVIRNKDATEKKKTRKIENLYSALELEETDLDDAMPDTPPQSQSSASAPKKLPPPREFELALEAKEEVSLRIECLKADRTELLKHISLVAYRAYGGVIDLGTAAMVIGAAIAQFKHEEEEIIALAESINLHHLLQPKDAKRTIYDQTHDSLEDIWTVVRNTPLYIIPLQRLHLRKGITSAGWEQKEEFLVKYIPDAHIDHELRTRTWENAAVNALGLSQPLGPASLDELTKEIYRTLTDHWSPLTMSFAAEILWTMNRPEMHNRVDSDGLLLEQLRVVTEPLKLAADAGFKMDRQAKSALEKFRTIQHWIESSPVARQKYNVLRRLPASDPMSGIQHDILPQLMVTAQGRAEFLQRYNSVPDPTSDPQAQQQYLNDYYDVSREADFLRRKNPMYCGKLLMDLLLAYEEVGLASANSGAVLLSMAHIYVALLDQKILVRTWPRLTDVINTHIGTLFLGKFPDNPQKAYNRLLLASGFSATLVTALKDECEKNPRLASKLKRAKNSASKDETKDAWAMTSRPVVQILREHFSGKEPDLLRTMYRIDNEFMKQSKEKLPRSILDGEGTVAFLTKLEAELSDIANLLNINYVSLACACTELFQQMYEKIIASDASHGSAVASEDWKAPNHRGYGIALRVLGELEEDYLASSKRRKVDTPTTDIVASVLSEYIAREHPASPEHNFDKGGVDA</sequence>
<gene>
    <name evidence="3" type="ORF">BDV96DRAFT_605999</name>
</gene>
<organism evidence="3 4">
    <name type="scientific">Lophiotrema nucula</name>
    <dbReference type="NCBI Taxonomy" id="690887"/>
    <lineage>
        <taxon>Eukaryota</taxon>
        <taxon>Fungi</taxon>
        <taxon>Dikarya</taxon>
        <taxon>Ascomycota</taxon>
        <taxon>Pezizomycotina</taxon>
        <taxon>Dothideomycetes</taxon>
        <taxon>Pleosporomycetidae</taxon>
        <taxon>Pleosporales</taxon>
        <taxon>Lophiotremataceae</taxon>
        <taxon>Lophiotrema</taxon>
    </lineage>
</organism>
<accession>A0A6A5YP86</accession>
<evidence type="ECO:0000256" key="1">
    <source>
        <dbReference type="SAM" id="MobiDB-lite"/>
    </source>
</evidence>
<evidence type="ECO:0000313" key="3">
    <source>
        <dbReference type="EMBL" id="KAF2108008.1"/>
    </source>
</evidence>
<dbReference type="PANTHER" id="PTHR38795:SF1">
    <property type="entry name" value="DUF6604 DOMAIN-CONTAINING PROTEIN"/>
    <property type="match status" value="1"/>
</dbReference>
<protein>
    <recommendedName>
        <fullName evidence="2">DUF6604 domain-containing protein</fullName>
    </recommendedName>
</protein>
<evidence type="ECO:0000313" key="4">
    <source>
        <dbReference type="Proteomes" id="UP000799770"/>
    </source>
</evidence>